<comment type="caution">
    <text evidence="6">The sequence shown here is derived from an EMBL/GenBank/DDBJ whole genome shotgun (WGS) entry which is preliminary data.</text>
</comment>
<evidence type="ECO:0000313" key="7">
    <source>
        <dbReference type="Proteomes" id="UP001209318"/>
    </source>
</evidence>
<evidence type="ECO:0000256" key="2">
    <source>
        <dbReference type="ARBA" id="ARBA00022692"/>
    </source>
</evidence>
<dbReference type="NCBIfam" id="TIGR02840">
    <property type="entry name" value="spore_YtaF"/>
    <property type="match status" value="1"/>
</dbReference>
<feature type="transmembrane region" description="Helical" evidence="5">
    <location>
        <begin position="64"/>
        <end position="83"/>
    </location>
</feature>
<keyword evidence="1" id="KW-1003">Cell membrane</keyword>
<evidence type="ECO:0000256" key="4">
    <source>
        <dbReference type="ARBA" id="ARBA00023136"/>
    </source>
</evidence>
<dbReference type="EMBL" id="JAOUSF010000003">
    <property type="protein sequence ID" value="MCU9614176.1"/>
    <property type="molecule type" value="Genomic_DNA"/>
</dbReference>
<evidence type="ECO:0000256" key="1">
    <source>
        <dbReference type="ARBA" id="ARBA00022475"/>
    </source>
</evidence>
<reference evidence="6" key="1">
    <citation type="submission" date="2022-10" db="EMBL/GenBank/DDBJ databases">
        <title>Description of Fervidibacillus gen. nov. in the family Fervidibacillaceae fam. nov. with two species, Fervidibacillus albus sp. nov., and Fervidibacillus halotolerans sp. nov., isolated from tidal flat sediments.</title>
        <authorList>
            <person name="Kwon K.K."/>
            <person name="Yang S.-H."/>
        </authorList>
    </citation>
    <scope>NUCLEOTIDE SEQUENCE</scope>
    <source>
        <strain evidence="6">JCM 19140</strain>
    </source>
</reference>
<dbReference type="RefSeq" id="WP_263073415.1">
    <property type="nucleotide sequence ID" value="NZ_JAOUSF010000003.1"/>
</dbReference>
<feature type="transmembrane region" description="Helical" evidence="5">
    <location>
        <begin position="33"/>
        <end position="58"/>
    </location>
</feature>
<keyword evidence="3 5" id="KW-1133">Transmembrane helix</keyword>
<evidence type="ECO:0000256" key="5">
    <source>
        <dbReference type="SAM" id="Phobius"/>
    </source>
</evidence>
<dbReference type="PANTHER" id="PTHR35529">
    <property type="entry name" value="MANGANESE EFFLUX PUMP MNTP-RELATED"/>
    <property type="match status" value="1"/>
</dbReference>
<feature type="transmembrane region" description="Helical" evidence="5">
    <location>
        <begin position="6"/>
        <end position="26"/>
    </location>
</feature>
<accession>A0AAE3ITG8</accession>
<feature type="transmembrane region" description="Helical" evidence="5">
    <location>
        <begin position="140"/>
        <end position="160"/>
    </location>
</feature>
<evidence type="ECO:0000313" key="6">
    <source>
        <dbReference type="EMBL" id="MCU9614176.1"/>
    </source>
</evidence>
<organism evidence="6 7">
    <name type="scientific">Perspicuibacillus lycopersici</name>
    <dbReference type="NCBI Taxonomy" id="1325689"/>
    <lineage>
        <taxon>Bacteria</taxon>
        <taxon>Bacillati</taxon>
        <taxon>Bacillota</taxon>
        <taxon>Bacilli</taxon>
        <taxon>Bacillales</taxon>
        <taxon>Bacillaceae</taxon>
        <taxon>Perspicuibacillus</taxon>
    </lineage>
</organism>
<dbReference type="PANTHER" id="PTHR35529:SF2">
    <property type="entry name" value="SPORULATION PROTEIN YTAF-RELATED"/>
    <property type="match status" value="1"/>
</dbReference>
<feature type="transmembrane region" description="Helical" evidence="5">
    <location>
        <begin position="166"/>
        <end position="188"/>
    </location>
</feature>
<dbReference type="InterPro" id="IPR014205">
    <property type="entry name" value="Spore_YtaF"/>
</dbReference>
<name>A0AAE3ITG8_9BACI</name>
<keyword evidence="2 5" id="KW-0812">Transmembrane</keyword>
<dbReference type="Proteomes" id="UP001209318">
    <property type="component" value="Unassembled WGS sequence"/>
</dbReference>
<keyword evidence="7" id="KW-1185">Reference proteome</keyword>
<dbReference type="InterPro" id="IPR003810">
    <property type="entry name" value="Mntp/YtaF"/>
</dbReference>
<dbReference type="AlphaFoldDB" id="A0AAE3ITG8"/>
<evidence type="ECO:0000256" key="3">
    <source>
        <dbReference type="ARBA" id="ARBA00022989"/>
    </source>
</evidence>
<gene>
    <name evidence="6" type="primary">ytaF</name>
    <name evidence="6" type="ORF">OEV98_11450</name>
</gene>
<dbReference type="Pfam" id="PF02659">
    <property type="entry name" value="Mntp"/>
    <property type="match status" value="2"/>
</dbReference>
<protein>
    <submittedName>
        <fullName evidence="6">Sporulation membrane protein YtaF</fullName>
    </submittedName>
</protein>
<sequence length="215" mass="22929">MQFFPVLLLAFAVSIDSFNVGFTYGLRKVQIPFHAIIIIACCSGLALYFASILGVYMGTFLSPSISSTVGGIILILLGIWALVQFFKTSKDNQAVDVSTEKVEKVLLKLEWKSAGIVIHILKKPLTADLDHSGKITGFEAVLLGMALSLDALGAGIGSSMLGFSPLILAITVGVMSAFFAAAGIRIGASLSSIKWIKQFSFIPGILLICIGLWKI</sequence>
<proteinExistence type="predicted"/>
<keyword evidence="4 5" id="KW-0472">Membrane</keyword>